<dbReference type="InterPro" id="IPR013097">
    <property type="entry name" value="Dabb"/>
</dbReference>
<feature type="domain" description="Stress-response A/B barrel" evidence="2">
    <location>
        <begin position="2"/>
        <end position="95"/>
    </location>
</feature>
<organism evidence="3 4">
    <name type="scientific">Ktedonosporobacter rubrisoli</name>
    <dbReference type="NCBI Taxonomy" id="2509675"/>
    <lineage>
        <taxon>Bacteria</taxon>
        <taxon>Bacillati</taxon>
        <taxon>Chloroflexota</taxon>
        <taxon>Ktedonobacteria</taxon>
        <taxon>Ktedonobacterales</taxon>
        <taxon>Ktedonosporobacteraceae</taxon>
        <taxon>Ktedonosporobacter</taxon>
    </lineage>
</organism>
<dbReference type="Gene3D" id="3.30.70.100">
    <property type="match status" value="1"/>
</dbReference>
<sequence>MILHVVLLRPKPEVSLAQIQIALDHVKDLQHKVPGILEVDAGANKNESNNKGYTYGFAMRFVDETHLQAYAPHPEHRVVGAELVQLCESIIDFDLPL</sequence>
<dbReference type="SUPFAM" id="SSF54909">
    <property type="entry name" value="Dimeric alpha+beta barrel"/>
    <property type="match status" value="1"/>
</dbReference>
<evidence type="ECO:0000313" key="3">
    <source>
        <dbReference type="EMBL" id="QBD75918.1"/>
    </source>
</evidence>
<dbReference type="Pfam" id="PF07876">
    <property type="entry name" value="Dabb"/>
    <property type="match status" value="1"/>
</dbReference>
<dbReference type="InterPro" id="IPR011008">
    <property type="entry name" value="Dimeric_a/b-barrel"/>
</dbReference>
<proteinExistence type="predicted"/>
<comment type="subunit">
    <text evidence="1">Homodimer.</text>
</comment>
<dbReference type="RefSeq" id="WP_129886514.1">
    <property type="nucleotide sequence ID" value="NZ_CP035758.1"/>
</dbReference>
<dbReference type="SMART" id="SM00886">
    <property type="entry name" value="Dabb"/>
    <property type="match status" value="1"/>
</dbReference>
<dbReference type="AlphaFoldDB" id="A0A4P6JL46"/>
<evidence type="ECO:0000259" key="2">
    <source>
        <dbReference type="PROSITE" id="PS51502"/>
    </source>
</evidence>
<dbReference type="KEGG" id="kbs:EPA93_07800"/>
<evidence type="ECO:0000313" key="4">
    <source>
        <dbReference type="Proteomes" id="UP000290365"/>
    </source>
</evidence>
<keyword evidence="4" id="KW-1185">Reference proteome</keyword>
<dbReference type="PANTHER" id="PTHR33178:SF10">
    <property type="entry name" value="STRESS-RESPONSE A_B BARREL DOMAIN-CONTAINING PROTEIN"/>
    <property type="match status" value="1"/>
</dbReference>
<dbReference type="OrthoDB" id="9808130at2"/>
<accession>A0A4P6JL46</accession>
<evidence type="ECO:0000256" key="1">
    <source>
        <dbReference type="ARBA" id="ARBA00011738"/>
    </source>
</evidence>
<dbReference type="InterPro" id="IPR044662">
    <property type="entry name" value="HS1/DABB1-like"/>
</dbReference>
<dbReference type="EMBL" id="CP035758">
    <property type="protein sequence ID" value="QBD75918.1"/>
    <property type="molecule type" value="Genomic_DNA"/>
</dbReference>
<reference evidence="3 4" key="1">
    <citation type="submission" date="2019-01" db="EMBL/GenBank/DDBJ databases">
        <title>Ktedonosporobacter rubrisoli SCAWS-G2.</title>
        <authorList>
            <person name="Huang Y."/>
            <person name="Yan B."/>
        </authorList>
    </citation>
    <scope>NUCLEOTIDE SEQUENCE [LARGE SCALE GENOMIC DNA]</scope>
    <source>
        <strain evidence="3 4">SCAWS-G2</strain>
    </source>
</reference>
<gene>
    <name evidence="3" type="ORF">EPA93_07800</name>
</gene>
<name>A0A4P6JL46_KTERU</name>
<dbReference type="PROSITE" id="PS51502">
    <property type="entry name" value="S_R_A_B_BARREL"/>
    <property type="match status" value="1"/>
</dbReference>
<dbReference type="PANTHER" id="PTHR33178">
    <property type="match status" value="1"/>
</dbReference>
<dbReference type="Proteomes" id="UP000290365">
    <property type="component" value="Chromosome"/>
</dbReference>
<protein>
    <submittedName>
        <fullName evidence="3">Dabb family protein</fullName>
    </submittedName>
</protein>